<proteinExistence type="predicted"/>
<dbReference type="EMBL" id="NUSP01000049">
    <property type="protein sequence ID" value="PHD55677.1"/>
    <property type="molecule type" value="Genomic_DNA"/>
</dbReference>
<dbReference type="AlphaFoldDB" id="A0A2C4PS59"/>
<reference evidence="1 2" key="1">
    <citation type="submission" date="2017-09" db="EMBL/GenBank/DDBJ databases">
        <title>Large-scale bioinformatics analysis of Bacillus genomes uncovers conserved roles of natural products in bacterial physiology.</title>
        <authorList>
            <consortium name="Agbiome Team Llc"/>
            <person name="Bleich R.M."/>
            <person name="Grubbs K.J."/>
            <person name="Santa Maria K.C."/>
            <person name="Allen S.E."/>
            <person name="Farag S."/>
            <person name="Shank E.A."/>
            <person name="Bowers A."/>
        </authorList>
    </citation>
    <scope>NUCLEOTIDE SEQUENCE [LARGE SCALE GENOMIC DNA]</scope>
    <source>
        <strain evidence="1 2">AFS044295</strain>
    </source>
</reference>
<comment type="caution">
    <text evidence="1">The sequence shown here is derived from an EMBL/GenBank/DDBJ whole genome shotgun (WGS) entry which is preliminary data.</text>
</comment>
<evidence type="ECO:0000313" key="2">
    <source>
        <dbReference type="Proteomes" id="UP000223364"/>
    </source>
</evidence>
<protein>
    <submittedName>
        <fullName evidence="1">Uncharacterized protein</fullName>
    </submittedName>
</protein>
<name>A0A2C4PS59_9BACI</name>
<dbReference type="RefSeq" id="WP_098816190.1">
    <property type="nucleotide sequence ID" value="NZ_NUSP01000049.1"/>
</dbReference>
<dbReference type="Proteomes" id="UP000223364">
    <property type="component" value="Unassembled WGS sequence"/>
</dbReference>
<accession>A0A2C4PS59</accession>
<organism evidence="1 2">
    <name type="scientific">Bacillus wiedmannii</name>
    <dbReference type="NCBI Taxonomy" id="1890302"/>
    <lineage>
        <taxon>Bacteria</taxon>
        <taxon>Bacillati</taxon>
        <taxon>Bacillota</taxon>
        <taxon>Bacilli</taxon>
        <taxon>Bacillales</taxon>
        <taxon>Bacillaceae</taxon>
        <taxon>Bacillus</taxon>
        <taxon>Bacillus cereus group</taxon>
    </lineage>
</organism>
<gene>
    <name evidence="1" type="ORF">COF57_29500</name>
</gene>
<evidence type="ECO:0000313" key="1">
    <source>
        <dbReference type="EMBL" id="PHD55677.1"/>
    </source>
</evidence>
<sequence length="71" mass="7905">MEKQNIVSAQIDIDTTEAKANVEELTLAINECVSAFERLEKVMNKYTGEVESVELYLDGKAVARAIVQNDD</sequence>